<reference evidence="3 4" key="1">
    <citation type="submission" date="2019-02" db="EMBL/GenBank/DDBJ databases">
        <title>Deep-cultivation of Planctomycetes and their phenomic and genomic characterization uncovers novel biology.</title>
        <authorList>
            <person name="Wiegand S."/>
            <person name="Jogler M."/>
            <person name="Boedeker C."/>
            <person name="Pinto D."/>
            <person name="Vollmers J."/>
            <person name="Rivas-Marin E."/>
            <person name="Kohn T."/>
            <person name="Peeters S.H."/>
            <person name="Heuer A."/>
            <person name="Rast P."/>
            <person name="Oberbeckmann S."/>
            <person name="Bunk B."/>
            <person name="Jeske O."/>
            <person name="Meyerdierks A."/>
            <person name="Storesund J.E."/>
            <person name="Kallscheuer N."/>
            <person name="Luecker S."/>
            <person name="Lage O.M."/>
            <person name="Pohl T."/>
            <person name="Merkel B.J."/>
            <person name="Hornburger P."/>
            <person name="Mueller R.-W."/>
            <person name="Bruemmer F."/>
            <person name="Labrenz M."/>
            <person name="Spormann A.M."/>
            <person name="Op den Camp H."/>
            <person name="Overmann J."/>
            <person name="Amann R."/>
            <person name="Jetten M.S.M."/>
            <person name="Mascher T."/>
            <person name="Medema M.H."/>
            <person name="Devos D.P."/>
            <person name="Kaster A.-K."/>
            <person name="Ovreas L."/>
            <person name="Rohde M."/>
            <person name="Galperin M.Y."/>
            <person name="Jogler C."/>
        </authorList>
    </citation>
    <scope>NUCLEOTIDE SEQUENCE [LARGE SCALE GENOMIC DNA]</scope>
    <source>
        <strain evidence="3 4">K23_9</strain>
    </source>
</reference>
<dbReference type="GO" id="GO:0016810">
    <property type="term" value="F:hydrolase activity, acting on carbon-nitrogen (but not peptide) bonds"/>
    <property type="evidence" value="ECO:0007669"/>
    <property type="project" value="InterPro"/>
</dbReference>
<dbReference type="InterPro" id="IPR006680">
    <property type="entry name" value="Amidohydro-rel"/>
</dbReference>
<feature type="domain" description="Amidohydrolase-related" evidence="2">
    <location>
        <begin position="38"/>
        <end position="353"/>
    </location>
</feature>
<evidence type="ECO:0000256" key="1">
    <source>
        <dbReference type="ARBA" id="ARBA00022801"/>
    </source>
</evidence>
<gene>
    <name evidence="3" type="ORF">K239x_57310</name>
</gene>
<dbReference type="EC" id="3.5.4.-" evidence="3"/>
<keyword evidence="4" id="KW-1185">Reference proteome</keyword>
<evidence type="ECO:0000259" key="2">
    <source>
        <dbReference type="Pfam" id="PF01979"/>
    </source>
</evidence>
<dbReference type="InterPro" id="IPR032466">
    <property type="entry name" value="Metal_Hydrolase"/>
</dbReference>
<dbReference type="Proteomes" id="UP000319817">
    <property type="component" value="Chromosome"/>
</dbReference>
<name>A0A517P2W1_9BACT</name>
<dbReference type="InterPro" id="IPR050287">
    <property type="entry name" value="MTA/SAH_deaminase"/>
</dbReference>
<keyword evidence="1 3" id="KW-0378">Hydrolase</keyword>
<dbReference type="PANTHER" id="PTHR43794:SF11">
    <property type="entry name" value="AMIDOHYDROLASE-RELATED DOMAIN-CONTAINING PROTEIN"/>
    <property type="match status" value="1"/>
</dbReference>
<dbReference type="SUPFAM" id="SSF51556">
    <property type="entry name" value="Metallo-dependent hydrolases"/>
    <property type="match status" value="1"/>
</dbReference>
<dbReference type="InterPro" id="IPR011059">
    <property type="entry name" value="Metal-dep_hydrolase_composite"/>
</dbReference>
<dbReference type="SUPFAM" id="SSF51338">
    <property type="entry name" value="Composite domain of metallo-dependent hydrolases"/>
    <property type="match status" value="1"/>
</dbReference>
<dbReference type="PANTHER" id="PTHR43794">
    <property type="entry name" value="AMINOHYDROLASE SSNA-RELATED"/>
    <property type="match status" value="1"/>
</dbReference>
<dbReference type="EMBL" id="CP036526">
    <property type="protein sequence ID" value="QDT13711.1"/>
    <property type="molecule type" value="Genomic_DNA"/>
</dbReference>
<sequence>MISEPIQGGWVRLQGNRVVEIAAGKPPECATDLGDVAILPGLVNAHTHLEFSDCAQPIGQPGVPLAQWIGQVIAARSATTTQARQQAIQAGLAESVAAGVCLMGDIATPPIRYDGDTIDLVSFAEVVGLGESRWRERLQSATDYNKSFEKAAWSPHAPYSTSTAAIDACVQRAKTSGRPLSMHVAESPAERELLCSGTGPFATALRSIGVWQDDLFPWPGDPLVDLIDQLAESPHALLIHGNDLRSKEISAIAQHANLTVVYCPRTHAFFGYDRHPVADMIRAGIPVALGTDSRASNPDLNLWSEVQFLLQHRMDIDPGAVIGMATVAGANALGRRDVGRLVVGGSASLGVVTTEAADRQALYRDLAQHAYRPFAS</sequence>
<dbReference type="Gene3D" id="3.20.20.140">
    <property type="entry name" value="Metal-dependent hydrolases"/>
    <property type="match status" value="1"/>
</dbReference>
<protein>
    <submittedName>
        <fullName evidence="3">Aminodeoxyfutalosine deaminase</fullName>
        <ecNumber evidence="3">3.5.4.-</ecNumber>
    </submittedName>
</protein>
<organism evidence="3 4">
    <name type="scientific">Stieleria marina</name>
    <dbReference type="NCBI Taxonomy" id="1930275"/>
    <lineage>
        <taxon>Bacteria</taxon>
        <taxon>Pseudomonadati</taxon>
        <taxon>Planctomycetota</taxon>
        <taxon>Planctomycetia</taxon>
        <taxon>Pirellulales</taxon>
        <taxon>Pirellulaceae</taxon>
        <taxon>Stieleria</taxon>
    </lineage>
</organism>
<evidence type="ECO:0000313" key="3">
    <source>
        <dbReference type="EMBL" id="QDT13711.1"/>
    </source>
</evidence>
<evidence type="ECO:0000313" key="4">
    <source>
        <dbReference type="Proteomes" id="UP000319817"/>
    </source>
</evidence>
<proteinExistence type="predicted"/>
<dbReference type="AlphaFoldDB" id="A0A517P2W1"/>
<dbReference type="Pfam" id="PF01979">
    <property type="entry name" value="Amidohydro_1"/>
    <property type="match status" value="1"/>
</dbReference>
<accession>A0A517P2W1</accession>